<proteinExistence type="predicted"/>
<gene>
    <name evidence="1" type="ORF">SMTD_LOCUS2032</name>
</gene>
<organism evidence="1 2">
    <name type="scientific">Schistosoma mattheei</name>
    <dbReference type="NCBI Taxonomy" id="31246"/>
    <lineage>
        <taxon>Eukaryota</taxon>
        <taxon>Metazoa</taxon>
        <taxon>Spiralia</taxon>
        <taxon>Lophotrochozoa</taxon>
        <taxon>Platyhelminthes</taxon>
        <taxon>Trematoda</taxon>
        <taxon>Digenea</taxon>
        <taxon>Strigeidida</taxon>
        <taxon>Schistosomatoidea</taxon>
        <taxon>Schistosomatidae</taxon>
        <taxon>Schistosoma</taxon>
    </lineage>
</organism>
<keyword evidence="2" id="KW-1185">Reference proteome</keyword>
<name>A0A3P7Y900_9TREM</name>
<dbReference type="Proteomes" id="UP000269396">
    <property type="component" value="Unassembled WGS sequence"/>
</dbReference>
<dbReference type="EMBL" id="UZAL01002557">
    <property type="protein sequence ID" value="VDO83651.1"/>
    <property type="molecule type" value="Genomic_DNA"/>
</dbReference>
<accession>A0A3P7Y900</accession>
<protein>
    <submittedName>
        <fullName evidence="1">Uncharacterized protein</fullName>
    </submittedName>
</protein>
<evidence type="ECO:0000313" key="2">
    <source>
        <dbReference type="Proteomes" id="UP000269396"/>
    </source>
</evidence>
<sequence>MVKTLTKHFKTASSCCERCFPGFFKRRRNKACHFCLNSVTINASFEFTVNRRNLYGSKCNDTTLFFWSIVDNEDSIFGCSTFAIEWVSFSICGHTLIDPPISATVIGETILTHRMIFSFFNAM</sequence>
<reference evidence="1 2" key="1">
    <citation type="submission" date="2018-11" db="EMBL/GenBank/DDBJ databases">
        <authorList>
            <consortium name="Pathogen Informatics"/>
        </authorList>
    </citation>
    <scope>NUCLEOTIDE SEQUENCE [LARGE SCALE GENOMIC DNA]</scope>
    <source>
        <strain>Denwood</strain>
        <strain evidence="2">Zambia</strain>
    </source>
</reference>
<evidence type="ECO:0000313" key="1">
    <source>
        <dbReference type="EMBL" id="VDO83651.1"/>
    </source>
</evidence>
<dbReference type="AlphaFoldDB" id="A0A3P7Y900"/>